<comment type="similarity">
    <text evidence="2">Belongs to the HMG-CoA lyase family.</text>
</comment>
<dbReference type="Pfam" id="PF00682">
    <property type="entry name" value="HMGL-like"/>
    <property type="match status" value="1"/>
</dbReference>
<feature type="region of interest" description="Disordered" evidence="7">
    <location>
        <begin position="349"/>
        <end position="397"/>
    </location>
</feature>
<dbReference type="InterPro" id="IPR043594">
    <property type="entry name" value="HMGL"/>
</dbReference>
<dbReference type="Gene3D" id="3.20.20.70">
    <property type="entry name" value="Aldolase class I"/>
    <property type="match status" value="1"/>
</dbReference>
<evidence type="ECO:0000313" key="9">
    <source>
        <dbReference type="EMBL" id="GAQ05543.1"/>
    </source>
</evidence>
<evidence type="ECO:0000256" key="3">
    <source>
        <dbReference type="ARBA" id="ARBA00012910"/>
    </source>
</evidence>
<dbReference type="GO" id="GO:0046951">
    <property type="term" value="P:ketone body biosynthetic process"/>
    <property type="evidence" value="ECO:0007669"/>
    <property type="project" value="TreeGrafter"/>
</dbReference>
<dbReference type="PROSITE" id="PS50991">
    <property type="entry name" value="PYR_CT"/>
    <property type="match status" value="1"/>
</dbReference>
<evidence type="ECO:0000256" key="2">
    <source>
        <dbReference type="ARBA" id="ARBA00009405"/>
    </source>
</evidence>
<gene>
    <name evidence="9" type="ORF">ALT_2864</name>
</gene>
<dbReference type="GO" id="GO:0006552">
    <property type="term" value="P:L-leucine catabolic process"/>
    <property type="evidence" value="ECO:0007669"/>
    <property type="project" value="TreeGrafter"/>
</dbReference>
<protein>
    <recommendedName>
        <fullName evidence="3">hydroxymethylglutaryl-CoA lyase</fullName>
        <ecNumber evidence="3">4.1.3.4</ecNumber>
    </recommendedName>
</protein>
<sequence>MTITKAVRIVEVGPRDGLQNIKEPVPTSVRLELIQRLRATGLRTIELTSVVSPKAIPQLADCRDVLGNESIRQLQGQSGLRLPVLVPNLKGLDIAIEHGVKEVAVFVSATEGFSKANINCTVQQGIERAKAVAEKAIECGITVRGYVSCIFSDPFDGPTEPSAVLHCVQELLDMGCYEVSLGDTLGVGSPDKVRSLLHYLADHRIPLDKMAGHFHDTYGQAVANVWEAYNCGVRVFDSSVGGLGGCPYAPGAKGNVATEDLVYMFESAGIDTGVDLLKLVETGVWISQRLSKTNASRAGTALAAKHGLVSSKRSSSLSRTANKKHISWTMVKDPNGSLAYRSGVNVKPIINRPKKGNLTSSGSSRTSQPTPPSSDSSSREEDSPSAQAWISTRAVHL</sequence>
<dbReference type="FunFam" id="3.20.20.70:FF:000071">
    <property type="entry name" value="Hydroxymethylglutaryl-CoA lyase"/>
    <property type="match status" value="1"/>
</dbReference>
<keyword evidence="5 9" id="KW-0456">Lyase</keyword>
<evidence type="ECO:0000256" key="6">
    <source>
        <dbReference type="ARBA" id="ARBA00049877"/>
    </source>
</evidence>
<dbReference type="SUPFAM" id="SSF51569">
    <property type="entry name" value="Aldolase"/>
    <property type="match status" value="1"/>
</dbReference>
<comment type="catalytic activity">
    <reaction evidence="6">
        <text>(3S)-3-hydroxy-3-methylglutaryl-CoA = acetoacetate + acetyl-CoA</text>
        <dbReference type="Rhea" id="RHEA:24404"/>
        <dbReference type="ChEBI" id="CHEBI:13705"/>
        <dbReference type="ChEBI" id="CHEBI:43074"/>
        <dbReference type="ChEBI" id="CHEBI:57288"/>
        <dbReference type="EC" id="4.1.3.4"/>
    </reaction>
</comment>
<reference evidence="9 10" key="1">
    <citation type="submission" date="2015-11" db="EMBL/GenBank/DDBJ databases">
        <title>Aspergillus lentulus strain IFM 54703T.</title>
        <authorList>
            <person name="Kusuya Y."/>
            <person name="Sakai K."/>
            <person name="Kamei K."/>
            <person name="Takahashi H."/>
            <person name="Yaguchi T."/>
        </authorList>
    </citation>
    <scope>NUCLEOTIDE SEQUENCE [LARGE SCALE GENOMIC DNA]</scope>
    <source>
        <strain evidence="9 10">IFM 54703</strain>
    </source>
</reference>
<comment type="caution">
    <text evidence="9">The sequence shown here is derived from an EMBL/GenBank/DDBJ whole genome shotgun (WGS) entry which is preliminary data.</text>
</comment>
<dbReference type="InterPro" id="IPR013785">
    <property type="entry name" value="Aldolase_TIM"/>
</dbReference>
<dbReference type="AlphaFoldDB" id="A0AAN4T8W7"/>
<proteinExistence type="inferred from homology"/>
<dbReference type="InterPro" id="IPR000891">
    <property type="entry name" value="PYR_CT"/>
</dbReference>
<dbReference type="EC" id="4.1.3.4" evidence="3"/>
<dbReference type="EMBL" id="BCLY01000005">
    <property type="protein sequence ID" value="GAQ05543.1"/>
    <property type="molecule type" value="Genomic_DNA"/>
</dbReference>
<dbReference type="NCBIfam" id="NF004283">
    <property type="entry name" value="PRK05692.1"/>
    <property type="match status" value="1"/>
</dbReference>
<feature type="compositionally biased region" description="Low complexity" evidence="7">
    <location>
        <begin position="360"/>
        <end position="376"/>
    </location>
</feature>
<dbReference type="PANTHER" id="PTHR42738">
    <property type="entry name" value="HYDROXYMETHYLGLUTARYL-COA LYASE"/>
    <property type="match status" value="1"/>
</dbReference>
<evidence type="ECO:0000313" key="10">
    <source>
        <dbReference type="Proteomes" id="UP000051487"/>
    </source>
</evidence>
<comment type="pathway">
    <text evidence="1">Metabolic intermediate metabolism; (S)-3-hydroxy-3-methylglutaryl-CoA degradation; acetoacetate from (S)-3-hydroxy-3-methylglutaryl-CoA: step 1/1.</text>
</comment>
<evidence type="ECO:0000256" key="1">
    <source>
        <dbReference type="ARBA" id="ARBA00005143"/>
    </source>
</evidence>
<dbReference type="Proteomes" id="UP000051487">
    <property type="component" value="Unassembled WGS sequence"/>
</dbReference>
<dbReference type="PANTHER" id="PTHR42738:SF17">
    <property type="entry name" value="HYDROXYMETHYLGLUTARYL-COA LYASE"/>
    <property type="match status" value="1"/>
</dbReference>
<keyword evidence="4" id="KW-0479">Metal-binding</keyword>
<feature type="domain" description="Pyruvate carboxyltransferase" evidence="8">
    <location>
        <begin position="7"/>
        <end position="280"/>
    </location>
</feature>
<evidence type="ECO:0000256" key="5">
    <source>
        <dbReference type="ARBA" id="ARBA00023239"/>
    </source>
</evidence>
<evidence type="ECO:0000259" key="8">
    <source>
        <dbReference type="PROSITE" id="PS50991"/>
    </source>
</evidence>
<organism evidence="9 10">
    <name type="scientific">Aspergillus lentulus</name>
    <dbReference type="NCBI Taxonomy" id="293939"/>
    <lineage>
        <taxon>Eukaryota</taxon>
        <taxon>Fungi</taxon>
        <taxon>Dikarya</taxon>
        <taxon>Ascomycota</taxon>
        <taxon>Pezizomycotina</taxon>
        <taxon>Eurotiomycetes</taxon>
        <taxon>Eurotiomycetidae</taxon>
        <taxon>Eurotiales</taxon>
        <taxon>Aspergillaceae</taxon>
        <taxon>Aspergillus</taxon>
        <taxon>Aspergillus subgen. Fumigati</taxon>
    </lineage>
</organism>
<evidence type="ECO:0000256" key="4">
    <source>
        <dbReference type="ARBA" id="ARBA00022723"/>
    </source>
</evidence>
<accession>A0AAN4T8W7</accession>
<evidence type="ECO:0000256" key="7">
    <source>
        <dbReference type="SAM" id="MobiDB-lite"/>
    </source>
</evidence>
<dbReference type="CDD" id="cd07938">
    <property type="entry name" value="DRE_TIM_HMGL"/>
    <property type="match status" value="1"/>
</dbReference>
<dbReference type="GO" id="GO:0046872">
    <property type="term" value="F:metal ion binding"/>
    <property type="evidence" value="ECO:0007669"/>
    <property type="project" value="UniProtKB-KW"/>
</dbReference>
<dbReference type="GO" id="GO:0004419">
    <property type="term" value="F:hydroxymethylglutaryl-CoA lyase activity"/>
    <property type="evidence" value="ECO:0007669"/>
    <property type="project" value="UniProtKB-EC"/>
</dbReference>
<name>A0AAN4T8W7_ASPLE</name>